<protein>
    <submittedName>
        <fullName evidence="3">16S rRNA (Guanine(966)-N(2))-methyltransferase RsmD</fullName>
    </submittedName>
</protein>
<dbReference type="PANTHER" id="PTHR43542">
    <property type="entry name" value="METHYLTRANSFERASE"/>
    <property type="match status" value="1"/>
</dbReference>
<dbReference type="Gene3D" id="3.40.50.150">
    <property type="entry name" value="Vaccinia Virus protein VP39"/>
    <property type="match status" value="1"/>
</dbReference>
<dbReference type="PANTHER" id="PTHR43542:SF1">
    <property type="entry name" value="METHYLTRANSFERASE"/>
    <property type="match status" value="1"/>
</dbReference>
<dbReference type="NCBIfam" id="TIGR00095">
    <property type="entry name" value="16S rRNA (guanine(966)-N(2))-methyltransferase RsmD"/>
    <property type="match status" value="1"/>
</dbReference>
<dbReference type="GO" id="GO:0031167">
    <property type="term" value="P:rRNA methylation"/>
    <property type="evidence" value="ECO:0007669"/>
    <property type="project" value="InterPro"/>
</dbReference>
<dbReference type="Proteomes" id="UP000256388">
    <property type="component" value="Unassembled WGS sequence"/>
</dbReference>
<evidence type="ECO:0000313" key="3">
    <source>
        <dbReference type="EMBL" id="REG10925.1"/>
    </source>
</evidence>
<dbReference type="CDD" id="cd02440">
    <property type="entry name" value="AdoMet_MTases"/>
    <property type="match status" value="1"/>
</dbReference>
<dbReference type="RefSeq" id="WP_116224076.1">
    <property type="nucleotide sequence ID" value="NZ_AP018437.1"/>
</dbReference>
<keyword evidence="2 3" id="KW-0808">Transferase</keyword>
<reference evidence="3 4" key="1">
    <citation type="submission" date="2018-08" db="EMBL/GenBank/DDBJ databases">
        <title>Genomic Encyclopedia of Type Strains, Phase IV (KMG-IV): sequencing the most valuable type-strain genomes for metagenomic binning, comparative biology and taxonomic classification.</title>
        <authorList>
            <person name="Goeker M."/>
        </authorList>
    </citation>
    <scope>NUCLEOTIDE SEQUENCE [LARGE SCALE GENOMIC DNA]</scope>
    <source>
        <strain evidence="3 4">DSM 23923</strain>
    </source>
</reference>
<dbReference type="InterPro" id="IPR029063">
    <property type="entry name" value="SAM-dependent_MTases_sf"/>
</dbReference>
<name>A0A3E0AGZ1_9CHLR</name>
<sequence>MGNPRIISGKMRGMRLKTLPGTITRPITDRVKEALFNIIGTDIQGAIFLDLFGGSGSVGLEALSRGAELAQFIELNNKAYAILKENIDKAGCEGNARLLKADAFKYLHQEKELQFDYIFIAPPQYHGMWKDALVQLDQEAHLLVEDGWIIVQIDPVEDEPVPLENFKEFDNRRYGSTILKFYSR</sequence>
<evidence type="ECO:0000256" key="2">
    <source>
        <dbReference type="ARBA" id="ARBA00022679"/>
    </source>
</evidence>
<evidence type="ECO:0000313" key="4">
    <source>
        <dbReference type="Proteomes" id="UP000256388"/>
    </source>
</evidence>
<organism evidence="3 4">
    <name type="scientific">Pelolinea submarina</name>
    <dbReference type="NCBI Taxonomy" id="913107"/>
    <lineage>
        <taxon>Bacteria</taxon>
        <taxon>Bacillati</taxon>
        <taxon>Chloroflexota</taxon>
        <taxon>Anaerolineae</taxon>
        <taxon>Anaerolineales</taxon>
        <taxon>Anaerolineaceae</taxon>
        <taxon>Pelolinea</taxon>
    </lineage>
</organism>
<dbReference type="PIRSF" id="PIRSF004553">
    <property type="entry name" value="CHP00095"/>
    <property type="match status" value="1"/>
</dbReference>
<keyword evidence="1 3" id="KW-0489">Methyltransferase</keyword>
<proteinExistence type="predicted"/>
<accession>A0A3E0AGZ1</accession>
<evidence type="ECO:0000256" key="1">
    <source>
        <dbReference type="ARBA" id="ARBA00022603"/>
    </source>
</evidence>
<gene>
    <name evidence="3" type="ORF">DFR64_0794</name>
</gene>
<dbReference type="Pfam" id="PF03602">
    <property type="entry name" value="Cons_hypoth95"/>
    <property type="match status" value="1"/>
</dbReference>
<dbReference type="EMBL" id="QUMS01000001">
    <property type="protein sequence ID" value="REG10925.1"/>
    <property type="molecule type" value="Genomic_DNA"/>
</dbReference>
<comment type="caution">
    <text evidence="3">The sequence shown here is derived from an EMBL/GenBank/DDBJ whole genome shotgun (WGS) entry which is preliminary data.</text>
</comment>
<dbReference type="SUPFAM" id="SSF53335">
    <property type="entry name" value="S-adenosyl-L-methionine-dependent methyltransferases"/>
    <property type="match status" value="1"/>
</dbReference>
<dbReference type="OrthoDB" id="9803017at2"/>
<dbReference type="AlphaFoldDB" id="A0A3E0AGZ1"/>
<keyword evidence="4" id="KW-1185">Reference proteome</keyword>
<dbReference type="GO" id="GO:0008168">
    <property type="term" value="F:methyltransferase activity"/>
    <property type="evidence" value="ECO:0007669"/>
    <property type="project" value="UniProtKB-KW"/>
</dbReference>
<dbReference type="InterPro" id="IPR004398">
    <property type="entry name" value="RNA_MeTrfase_RsmD"/>
</dbReference>